<dbReference type="Pfam" id="PF26593">
    <property type="entry name" value="TraC-like"/>
    <property type="match status" value="1"/>
</dbReference>
<dbReference type="EMBL" id="MHKI01000016">
    <property type="protein sequence ID" value="OGY86769.1"/>
    <property type="molecule type" value="Genomic_DNA"/>
</dbReference>
<evidence type="ECO:0000313" key="2">
    <source>
        <dbReference type="EMBL" id="OGY86769.1"/>
    </source>
</evidence>
<proteinExistence type="predicted"/>
<name>A0A1G2BDX8_9BACT</name>
<accession>A0A1G2BDX8</accession>
<dbReference type="AlphaFoldDB" id="A0A1G2BDX8"/>
<dbReference type="InterPro" id="IPR058596">
    <property type="entry name" value="TraC-like_dom"/>
</dbReference>
<feature type="domain" description="TraC-like" evidence="1">
    <location>
        <begin position="23"/>
        <end position="134"/>
    </location>
</feature>
<evidence type="ECO:0000313" key="3">
    <source>
        <dbReference type="Proteomes" id="UP000176420"/>
    </source>
</evidence>
<gene>
    <name evidence="2" type="ORF">A2319_00775</name>
</gene>
<reference evidence="2 3" key="1">
    <citation type="journal article" date="2016" name="Nat. Commun.">
        <title>Thousands of microbial genomes shed light on interconnected biogeochemical processes in an aquifer system.</title>
        <authorList>
            <person name="Anantharaman K."/>
            <person name="Brown C.T."/>
            <person name="Hug L.A."/>
            <person name="Sharon I."/>
            <person name="Castelle C.J."/>
            <person name="Probst A.J."/>
            <person name="Thomas B.C."/>
            <person name="Singh A."/>
            <person name="Wilkins M.J."/>
            <person name="Karaoz U."/>
            <person name="Brodie E.L."/>
            <person name="Williams K.H."/>
            <person name="Hubbard S.S."/>
            <person name="Banfield J.F."/>
        </authorList>
    </citation>
    <scope>NUCLEOTIDE SEQUENCE [LARGE SCALE GENOMIC DNA]</scope>
</reference>
<dbReference type="Proteomes" id="UP000176420">
    <property type="component" value="Unassembled WGS sequence"/>
</dbReference>
<comment type="caution">
    <text evidence="2">The sequence shown here is derived from an EMBL/GenBank/DDBJ whole genome shotgun (WGS) entry which is preliminary data.</text>
</comment>
<sequence>MRSPKAATQASTQKFLPFTEIREDTVMMRDGTLRKVLLVSSLNFALKSEDEQKAIVQGYVGFLNTIDFELQILIQSRKLNIEKYLKELQNLARQHDNDLLRKQTLSYRAFVEKLVAEADIMDKKFFVVVPFSPLFKKRKSFWNRAQEILSPARVLKLNQEKMEQYYLEIDRRVNIVQGGLQSIGLQTQVLDTQSLIELYYNTFNPVSRQQSNIAEIDKMQVEHSIQ</sequence>
<organism evidence="2 3">
    <name type="scientific">Candidatus Kerfeldbacteria bacterium RIFOXYB2_FULL_38_14</name>
    <dbReference type="NCBI Taxonomy" id="1798547"/>
    <lineage>
        <taxon>Bacteria</taxon>
        <taxon>Candidatus Kerfeldiibacteriota</taxon>
    </lineage>
</organism>
<protein>
    <recommendedName>
        <fullName evidence="1">TraC-like domain-containing protein</fullName>
    </recommendedName>
</protein>
<evidence type="ECO:0000259" key="1">
    <source>
        <dbReference type="Pfam" id="PF26593"/>
    </source>
</evidence>